<evidence type="ECO:0000256" key="1">
    <source>
        <dbReference type="SAM" id="MobiDB-lite"/>
    </source>
</evidence>
<feature type="compositionally biased region" description="Low complexity" evidence="1">
    <location>
        <begin position="421"/>
        <end position="433"/>
    </location>
</feature>
<feature type="region of interest" description="Disordered" evidence="1">
    <location>
        <begin position="421"/>
        <end position="493"/>
    </location>
</feature>
<organism evidence="3 4">
    <name type="scientific">Thelonectria olida</name>
    <dbReference type="NCBI Taxonomy" id="1576542"/>
    <lineage>
        <taxon>Eukaryota</taxon>
        <taxon>Fungi</taxon>
        <taxon>Dikarya</taxon>
        <taxon>Ascomycota</taxon>
        <taxon>Pezizomycotina</taxon>
        <taxon>Sordariomycetes</taxon>
        <taxon>Hypocreomycetidae</taxon>
        <taxon>Hypocreales</taxon>
        <taxon>Nectriaceae</taxon>
        <taxon>Thelonectria</taxon>
    </lineage>
</organism>
<dbReference type="AlphaFoldDB" id="A0A9P9AHA9"/>
<feature type="compositionally biased region" description="Basic and acidic residues" evidence="1">
    <location>
        <begin position="448"/>
        <end position="462"/>
    </location>
</feature>
<gene>
    <name evidence="3" type="ORF">B0T10DRAFT_496319</name>
</gene>
<name>A0A9P9AHA9_9HYPO</name>
<keyword evidence="4" id="KW-1185">Reference proteome</keyword>
<dbReference type="Proteomes" id="UP000777438">
    <property type="component" value="Unassembled WGS sequence"/>
</dbReference>
<feature type="region of interest" description="Disordered" evidence="1">
    <location>
        <begin position="157"/>
        <end position="226"/>
    </location>
</feature>
<feature type="domain" description="HNH nuclease" evidence="2">
    <location>
        <begin position="254"/>
        <end position="341"/>
    </location>
</feature>
<feature type="compositionally biased region" description="Polar residues" evidence="1">
    <location>
        <begin position="434"/>
        <end position="447"/>
    </location>
</feature>
<protein>
    <recommendedName>
        <fullName evidence="2">HNH nuclease domain-containing protein</fullName>
    </recommendedName>
</protein>
<dbReference type="EMBL" id="JAGPYM010000028">
    <property type="protein sequence ID" value="KAH6879866.1"/>
    <property type="molecule type" value="Genomic_DNA"/>
</dbReference>
<evidence type="ECO:0000313" key="3">
    <source>
        <dbReference type="EMBL" id="KAH6879866.1"/>
    </source>
</evidence>
<dbReference type="InterPro" id="IPR003615">
    <property type="entry name" value="HNH_nuc"/>
</dbReference>
<feature type="compositionally biased region" description="Low complexity" evidence="1">
    <location>
        <begin position="195"/>
        <end position="205"/>
    </location>
</feature>
<dbReference type="OrthoDB" id="2142759at2759"/>
<dbReference type="Pfam" id="PF13391">
    <property type="entry name" value="HNH_2"/>
    <property type="match status" value="1"/>
</dbReference>
<proteinExistence type="predicted"/>
<accession>A0A9P9AHA9</accession>
<feature type="compositionally biased region" description="Basic residues" evidence="1">
    <location>
        <begin position="182"/>
        <end position="194"/>
    </location>
</feature>
<reference evidence="3 4" key="1">
    <citation type="journal article" date="2021" name="Nat. Commun.">
        <title>Genetic determinants of endophytism in the Arabidopsis root mycobiome.</title>
        <authorList>
            <person name="Mesny F."/>
            <person name="Miyauchi S."/>
            <person name="Thiergart T."/>
            <person name="Pickel B."/>
            <person name="Atanasova L."/>
            <person name="Karlsson M."/>
            <person name="Huettel B."/>
            <person name="Barry K.W."/>
            <person name="Haridas S."/>
            <person name="Chen C."/>
            <person name="Bauer D."/>
            <person name="Andreopoulos W."/>
            <person name="Pangilinan J."/>
            <person name="LaButti K."/>
            <person name="Riley R."/>
            <person name="Lipzen A."/>
            <person name="Clum A."/>
            <person name="Drula E."/>
            <person name="Henrissat B."/>
            <person name="Kohler A."/>
            <person name="Grigoriev I.V."/>
            <person name="Martin F.M."/>
            <person name="Hacquard S."/>
        </authorList>
    </citation>
    <scope>NUCLEOTIDE SEQUENCE [LARGE SCALE GENOMIC DNA]</scope>
    <source>
        <strain evidence="3 4">MPI-CAGE-CH-0241</strain>
    </source>
</reference>
<evidence type="ECO:0000313" key="4">
    <source>
        <dbReference type="Proteomes" id="UP000777438"/>
    </source>
</evidence>
<sequence length="557" mass="62234">MSSAAVTPTMRTLGWNIEFLATRGDILFAGTFQPDQNAFMTFRDIVDEMRLCFEIPHDELDSISSGNSADIWDDVAFGLADLINISDDHPPIPTFLHSNSFDQPVPALPQGASPMPDDRPVIQYRVFTHRKCSLSTDQPVDSHVNAGCAQHIPKPVRRVEPRYLPPKKPSADPRFAAYPLRKTARARKGSRSPSKRSASGSVSPSKDSEIGQPSIEEDDLPNMVTPPQENIQAERAKHVIARFRDSCLAAARQCAVSGMGRSWYANPTIGPALQACHIVPQQHYHLYPDPEAVDGEVQPEGARFSNRRLMQAWESTWDPANGILLLSHLHELFDARLFSIHPKTLRIRVFMPYDVLLGYHGALAKVPRSVDRAALRHHYKMCCIENMAAKMAYVEPMPWSGSAATSGKDTPLDIRTKLAKLSSPSVLESPSQSRNPDSQAGPNTSGDPSKRARDTQPGEEQHVSGSTDDSLSDDDSLPSSPRGRPRSKTDDWERQEVETLGFDWLRKRKRLHSVDEPFIAHYDNYMTPDNADDFLADVNWELTKVARRSYQNERPKS</sequence>
<evidence type="ECO:0000259" key="2">
    <source>
        <dbReference type="Pfam" id="PF13391"/>
    </source>
</evidence>
<comment type="caution">
    <text evidence="3">The sequence shown here is derived from an EMBL/GenBank/DDBJ whole genome shotgun (WGS) entry which is preliminary data.</text>
</comment>